<dbReference type="Gene3D" id="3.40.630.30">
    <property type="match status" value="1"/>
</dbReference>
<name>A0A9P4Q7H0_9PEZI</name>
<dbReference type="CDD" id="cd04301">
    <property type="entry name" value="NAT_SF"/>
    <property type="match status" value="1"/>
</dbReference>
<dbReference type="Pfam" id="PF13302">
    <property type="entry name" value="Acetyltransf_3"/>
    <property type="match status" value="1"/>
</dbReference>
<dbReference type="InterPro" id="IPR000182">
    <property type="entry name" value="GNAT_dom"/>
</dbReference>
<gene>
    <name evidence="2" type="ORF">K431DRAFT_285026</name>
</gene>
<organism evidence="2 3">
    <name type="scientific">Polychaeton citri CBS 116435</name>
    <dbReference type="NCBI Taxonomy" id="1314669"/>
    <lineage>
        <taxon>Eukaryota</taxon>
        <taxon>Fungi</taxon>
        <taxon>Dikarya</taxon>
        <taxon>Ascomycota</taxon>
        <taxon>Pezizomycotina</taxon>
        <taxon>Dothideomycetes</taxon>
        <taxon>Dothideomycetidae</taxon>
        <taxon>Capnodiales</taxon>
        <taxon>Capnodiaceae</taxon>
        <taxon>Polychaeton</taxon>
    </lineage>
</organism>
<proteinExistence type="predicted"/>
<dbReference type="InterPro" id="IPR016181">
    <property type="entry name" value="Acyl_CoA_acyltransferase"/>
</dbReference>
<evidence type="ECO:0000313" key="3">
    <source>
        <dbReference type="Proteomes" id="UP000799441"/>
    </source>
</evidence>
<dbReference type="PROSITE" id="PS51186">
    <property type="entry name" value="GNAT"/>
    <property type="match status" value="1"/>
</dbReference>
<evidence type="ECO:0000259" key="1">
    <source>
        <dbReference type="PROSITE" id="PS51186"/>
    </source>
</evidence>
<dbReference type="GO" id="GO:0016747">
    <property type="term" value="F:acyltransferase activity, transferring groups other than amino-acyl groups"/>
    <property type="evidence" value="ECO:0007669"/>
    <property type="project" value="InterPro"/>
</dbReference>
<dbReference type="OrthoDB" id="64477at2759"/>
<accession>A0A9P4Q7H0</accession>
<sequence>MANPFQSERLIYRAVEEEDDAFFNVLNSDPVSYMNSAPFLPVPLGKAGAKGYREWLDSCILGVVICLPAPAPAAIAAATTTTTGLPATALATPDVSKPIPIGAISLSGTKPGLRHHRNTMIGLNIAGPYQGQGYGSEAIKWALRWAFKRAGMHKVEIGAFSYNEGAVRLYDRLGFKEEGRKRQQLWHDGQWHDIVESGMLEDEWRELYGEQA</sequence>
<feature type="domain" description="N-acetyltransferase" evidence="1">
    <location>
        <begin position="10"/>
        <end position="201"/>
    </location>
</feature>
<comment type="caution">
    <text evidence="2">The sequence shown here is derived from an EMBL/GenBank/DDBJ whole genome shotgun (WGS) entry which is preliminary data.</text>
</comment>
<dbReference type="PANTHER" id="PTHR43415">
    <property type="entry name" value="SPERMIDINE N(1)-ACETYLTRANSFERASE"/>
    <property type="match status" value="1"/>
</dbReference>
<dbReference type="AlphaFoldDB" id="A0A9P4Q7H0"/>
<keyword evidence="3" id="KW-1185">Reference proteome</keyword>
<dbReference type="PANTHER" id="PTHR43415:SF3">
    <property type="entry name" value="GNAT-FAMILY ACETYLTRANSFERASE"/>
    <property type="match status" value="1"/>
</dbReference>
<dbReference type="SUPFAM" id="SSF55729">
    <property type="entry name" value="Acyl-CoA N-acyltransferases (Nat)"/>
    <property type="match status" value="1"/>
</dbReference>
<dbReference type="EMBL" id="MU003792">
    <property type="protein sequence ID" value="KAF2721194.1"/>
    <property type="molecule type" value="Genomic_DNA"/>
</dbReference>
<dbReference type="Proteomes" id="UP000799441">
    <property type="component" value="Unassembled WGS sequence"/>
</dbReference>
<evidence type="ECO:0000313" key="2">
    <source>
        <dbReference type="EMBL" id="KAF2721194.1"/>
    </source>
</evidence>
<protein>
    <submittedName>
        <fullName evidence="2">Acyl-CoA N-acyltransferase</fullName>
    </submittedName>
</protein>
<reference evidence="2" key="1">
    <citation type="journal article" date="2020" name="Stud. Mycol.">
        <title>101 Dothideomycetes genomes: a test case for predicting lifestyles and emergence of pathogens.</title>
        <authorList>
            <person name="Haridas S."/>
            <person name="Albert R."/>
            <person name="Binder M."/>
            <person name="Bloem J."/>
            <person name="Labutti K."/>
            <person name="Salamov A."/>
            <person name="Andreopoulos B."/>
            <person name="Baker S."/>
            <person name="Barry K."/>
            <person name="Bills G."/>
            <person name="Bluhm B."/>
            <person name="Cannon C."/>
            <person name="Castanera R."/>
            <person name="Culley D."/>
            <person name="Daum C."/>
            <person name="Ezra D."/>
            <person name="Gonzalez J."/>
            <person name="Henrissat B."/>
            <person name="Kuo A."/>
            <person name="Liang C."/>
            <person name="Lipzen A."/>
            <person name="Lutzoni F."/>
            <person name="Magnuson J."/>
            <person name="Mondo S."/>
            <person name="Nolan M."/>
            <person name="Ohm R."/>
            <person name="Pangilinan J."/>
            <person name="Park H.-J."/>
            <person name="Ramirez L."/>
            <person name="Alfaro M."/>
            <person name="Sun H."/>
            <person name="Tritt A."/>
            <person name="Yoshinaga Y."/>
            <person name="Zwiers L.-H."/>
            <person name="Turgeon B."/>
            <person name="Goodwin S."/>
            <person name="Spatafora J."/>
            <person name="Crous P."/>
            <person name="Grigoriev I."/>
        </authorList>
    </citation>
    <scope>NUCLEOTIDE SEQUENCE</scope>
    <source>
        <strain evidence="2">CBS 116435</strain>
    </source>
</reference>